<keyword evidence="1" id="KW-0687">Ribonucleoprotein</keyword>
<sequence length="277" mass="30813">MSFHGYLKLQKVDGRLAQPGGLAIVRAVLQKQGLWLEDVAKFWDEQVARYRWDHRLRKRGEQAHAYVQVKEQAAEVLPRFAKYKRLKEALVLFKERYGEKALEALVPKILHAAHAEPSLEDLWAPRQVARMKPIRAEAKEAEVPTDPGGEPEVKELSLSSAATYSLLANLFLLNVYGFPDLQKLYLSSAKAAPQKILCLLAFFQHGEAEGTDPPRTLHFQRCRLAEPPCAPWRWLPEPLPRPKTPETTPAGTADVADAADASGAPLGANTAVVVLNC</sequence>
<dbReference type="Proteomes" id="UP001642464">
    <property type="component" value="Unassembled WGS sequence"/>
</dbReference>
<accession>A0ABP0HPN6</accession>
<evidence type="ECO:0000313" key="1">
    <source>
        <dbReference type="EMBL" id="CAK8991748.1"/>
    </source>
</evidence>
<organism evidence="1 2">
    <name type="scientific">Durusdinium trenchii</name>
    <dbReference type="NCBI Taxonomy" id="1381693"/>
    <lineage>
        <taxon>Eukaryota</taxon>
        <taxon>Sar</taxon>
        <taxon>Alveolata</taxon>
        <taxon>Dinophyceae</taxon>
        <taxon>Suessiales</taxon>
        <taxon>Symbiodiniaceae</taxon>
        <taxon>Durusdinium</taxon>
    </lineage>
</organism>
<name>A0ABP0HPN6_9DINO</name>
<evidence type="ECO:0000313" key="2">
    <source>
        <dbReference type="Proteomes" id="UP001642464"/>
    </source>
</evidence>
<protein>
    <submittedName>
        <fullName evidence="1">30S ribosomal protein S6</fullName>
    </submittedName>
</protein>
<reference evidence="1 2" key="1">
    <citation type="submission" date="2024-02" db="EMBL/GenBank/DDBJ databases">
        <authorList>
            <person name="Chen Y."/>
            <person name="Shah S."/>
            <person name="Dougan E. K."/>
            <person name="Thang M."/>
            <person name="Chan C."/>
        </authorList>
    </citation>
    <scope>NUCLEOTIDE SEQUENCE [LARGE SCALE GENOMIC DNA]</scope>
</reference>
<gene>
    <name evidence="1" type="ORF">SCF082_LOCUS2789</name>
</gene>
<proteinExistence type="predicted"/>
<comment type="caution">
    <text evidence="1">The sequence shown here is derived from an EMBL/GenBank/DDBJ whole genome shotgun (WGS) entry which is preliminary data.</text>
</comment>
<dbReference type="EMBL" id="CAXAMM010001370">
    <property type="protein sequence ID" value="CAK8991748.1"/>
    <property type="molecule type" value="Genomic_DNA"/>
</dbReference>
<keyword evidence="2" id="KW-1185">Reference proteome</keyword>
<dbReference type="GO" id="GO:0005840">
    <property type="term" value="C:ribosome"/>
    <property type="evidence" value="ECO:0007669"/>
    <property type="project" value="UniProtKB-KW"/>
</dbReference>
<keyword evidence="1" id="KW-0689">Ribosomal protein</keyword>